<dbReference type="SMART" id="SM00283">
    <property type="entry name" value="MA"/>
    <property type="match status" value="1"/>
</dbReference>
<feature type="transmembrane region" description="Helical" evidence="5">
    <location>
        <begin position="12"/>
        <end position="33"/>
    </location>
</feature>
<evidence type="ECO:0000256" key="1">
    <source>
        <dbReference type="ARBA" id="ARBA00022500"/>
    </source>
</evidence>
<feature type="domain" description="Methyl-accepting transducer" evidence="6">
    <location>
        <begin position="608"/>
        <end position="837"/>
    </location>
</feature>
<dbReference type="PROSITE" id="PS50111">
    <property type="entry name" value="CHEMOTAXIS_TRANSDUC_2"/>
    <property type="match status" value="1"/>
</dbReference>
<keyword evidence="3" id="KW-0807">Transducer</keyword>
<gene>
    <name evidence="7" type="ORF">CP960_03230</name>
</gene>
<dbReference type="Gene3D" id="1.10.287.950">
    <property type="entry name" value="Methyl-accepting chemotaxis protein"/>
    <property type="match status" value="1"/>
</dbReference>
<dbReference type="KEGG" id="ahs:AHALO_1240"/>
<dbReference type="Pfam" id="PF00015">
    <property type="entry name" value="MCPsignal"/>
    <property type="match status" value="1"/>
</dbReference>
<accession>A0A2N1J508</accession>
<reference evidence="7 8" key="1">
    <citation type="submission" date="2017-09" db="EMBL/GenBank/DDBJ databases">
        <title>Genomics of the genus Arcobacter.</title>
        <authorList>
            <person name="Perez-Cataluna A."/>
            <person name="Figueras M.J."/>
            <person name="Salas-Masso N."/>
        </authorList>
    </citation>
    <scope>NUCLEOTIDE SEQUENCE [LARGE SCALE GENOMIC DNA]</scope>
    <source>
        <strain evidence="7 8">DSM 18005</strain>
    </source>
</reference>
<evidence type="ECO:0000259" key="6">
    <source>
        <dbReference type="PROSITE" id="PS50111"/>
    </source>
</evidence>
<dbReference type="PANTHER" id="PTHR43531:SF11">
    <property type="entry name" value="METHYL-ACCEPTING CHEMOTAXIS PROTEIN 3"/>
    <property type="match status" value="1"/>
</dbReference>
<dbReference type="PANTHER" id="PTHR43531">
    <property type="entry name" value="PROTEIN ICFG"/>
    <property type="match status" value="1"/>
</dbReference>
<comment type="caution">
    <text evidence="7">The sequence shown here is derived from an EMBL/GenBank/DDBJ whole genome shotgun (WGS) entry which is preliminary data.</text>
</comment>
<dbReference type="GO" id="GO:0005886">
    <property type="term" value="C:plasma membrane"/>
    <property type="evidence" value="ECO:0007669"/>
    <property type="project" value="TreeGrafter"/>
</dbReference>
<dbReference type="GO" id="GO:0007165">
    <property type="term" value="P:signal transduction"/>
    <property type="evidence" value="ECO:0007669"/>
    <property type="project" value="UniProtKB-KW"/>
</dbReference>
<dbReference type="SUPFAM" id="SSF58104">
    <property type="entry name" value="Methyl-accepting chemotaxis protein (MCP) signaling domain"/>
    <property type="match status" value="1"/>
</dbReference>
<feature type="transmembrane region" description="Helical" evidence="5">
    <location>
        <begin position="423"/>
        <end position="446"/>
    </location>
</feature>
<feature type="coiled-coil region" evidence="4">
    <location>
        <begin position="81"/>
        <end position="108"/>
    </location>
</feature>
<dbReference type="OrthoDB" id="2489132at2"/>
<evidence type="ECO:0000256" key="3">
    <source>
        <dbReference type="PROSITE-ProRule" id="PRU00284"/>
    </source>
</evidence>
<protein>
    <recommendedName>
        <fullName evidence="6">Methyl-accepting transducer domain-containing protein</fullName>
    </recommendedName>
</protein>
<evidence type="ECO:0000256" key="4">
    <source>
        <dbReference type="SAM" id="Coils"/>
    </source>
</evidence>
<evidence type="ECO:0000313" key="7">
    <source>
        <dbReference type="EMBL" id="PKI81616.1"/>
    </source>
</evidence>
<dbReference type="InterPro" id="IPR013587">
    <property type="entry name" value="Nitrate/nitrite_sensing"/>
</dbReference>
<dbReference type="CDD" id="cd11386">
    <property type="entry name" value="MCP_signal"/>
    <property type="match status" value="1"/>
</dbReference>
<dbReference type="RefSeq" id="WP_101183799.1">
    <property type="nucleotide sequence ID" value="NZ_CP031218.1"/>
</dbReference>
<keyword evidence="8" id="KW-1185">Reference proteome</keyword>
<keyword evidence="1" id="KW-0145">Chemotaxis</keyword>
<keyword evidence="4" id="KW-0175">Coiled coil</keyword>
<keyword evidence="5" id="KW-0472">Membrane</keyword>
<evidence type="ECO:0000256" key="5">
    <source>
        <dbReference type="SAM" id="Phobius"/>
    </source>
</evidence>
<evidence type="ECO:0000256" key="2">
    <source>
        <dbReference type="ARBA" id="ARBA00029447"/>
    </source>
</evidence>
<name>A0A2N1J508_9BACT</name>
<dbReference type="GO" id="GO:0006935">
    <property type="term" value="P:chemotaxis"/>
    <property type="evidence" value="ECO:0007669"/>
    <property type="project" value="UniProtKB-KW"/>
</dbReference>
<sequence>MIKYKDFSIKTKLFTLTIIPLIFIIILSSLFIYKEYKNKNEYSTLKQLIKVDSNISLLLHEIQKERGMSVGYIGSNAKEFKNKLIRQREKTNNQIKNFENSFKNLNKDDLSTHSLEIVNNVFDEFRSLQNIRNRIDNLELSTKKALNYYTLINSLLLDFIARTSSLSHDTSTTKEILSFYNFLMTKEKAGIERAIGASTLAKGSFQDDMFSKFTSLISTQNQYLKQFRTYAIDEHLNYVDNKLKDNSINEVQKIRDILTNSQKKLKLIILMQENIGYGGIIHDFKNFVLRKDFKYKNRVENKYKTLKELIKKYKNDFFISNRELKLLNRIEAVFKEYYTGLNVIENSIFKNVNTTQIDKLVKVDDTPAIEAIHELKNKQFDIKSTVWFDTISKKIEILKQIDDYLSKELSTKVANKYDSVSTYFYINVIVLIIALIVIFLLTALIYTNISKSAKSIYTGIERFMRYINREINEIKDIEIHGNDEFGKIAEMANKNMKRINDDLEEDMLCVGEAILVLNRMREGYFNCRIKSTAANPQIQTFVYSVNKTLDIQKTLFDEILQTLNSYTNYDYTKSIINQEIKGDMAKLLEGINSLKESITQMLLKNQDVGLTLKSSSGVLLKNVDILNKSSNDAAVKLEETVAALDEISGNITSTNTNVKQMSQNAKILTNSSTEGKNLANQTTESMEEINRQVEAINEAITLIDQIAFQTNILSLNAAVEAATAGEAGKGFAVVAQEVRNLASRSAEAANKIKQIVENATEKSAKGKTIASSMIEGYNRLNENVQKTVSLIENIQSASAEQTEGINQINDALNSLDKQTQQNANVATQTNDIAHEASNIAKSVVKNVKKNNFKGKLEDL</sequence>
<proteinExistence type="inferred from homology"/>
<organism evidence="7 8">
    <name type="scientific">Malaciobacter halophilus</name>
    <dbReference type="NCBI Taxonomy" id="197482"/>
    <lineage>
        <taxon>Bacteria</taxon>
        <taxon>Pseudomonadati</taxon>
        <taxon>Campylobacterota</taxon>
        <taxon>Epsilonproteobacteria</taxon>
        <taxon>Campylobacterales</taxon>
        <taxon>Arcobacteraceae</taxon>
        <taxon>Malaciobacter</taxon>
    </lineage>
</organism>
<keyword evidence="5" id="KW-0812">Transmembrane</keyword>
<dbReference type="Proteomes" id="UP000233248">
    <property type="component" value="Unassembled WGS sequence"/>
</dbReference>
<dbReference type="Pfam" id="PF08376">
    <property type="entry name" value="NIT"/>
    <property type="match status" value="1"/>
</dbReference>
<comment type="similarity">
    <text evidence="2">Belongs to the methyl-accepting chemotaxis (MCP) protein family.</text>
</comment>
<dbReference type="EMBL" id="NXIF01000011">
    <property type="protein sequence ID" value="PKI81616.1"/>
    <property type="molecule type" value="Genomic_DNA"/>
</dbReference>
<dbReference type="InterPro" id="IPR004089">
    <property type="entry name" value="MCPsignal_dom"/>
</dbReference>
<keyword evidence="5" id="KW-1133">Transmembrane helix</keyword>
<dbReference type="InterPro" id="IPR051310">
    <property type="entry name" value="MCP_chemotaxis"/>
</dbReference>
<evidence type="ECO:0000313" key="8">
    <source>
        <dbReference type="Proteomes" id="UP000233248"/>
    </source>
</evidence>
<dbReference type="AlphaFoldDB" id="A0A2N1J508"/>
<dbReference type="GO" id="GO:0004888">
    <property type="term" value="F:transmembrane signaling receptor activity"/>
    <property type="evidence" value="ECO:0007669"/>
    <property type="project" value="TreeGrafter"/>
</dbReference>